<accession>A0ABV5JDT2</accession>
<evidence type="ECO:0000313" key="2">
    <source>
        <dbReference type="Proteomes" id="UP001589683"/>
    </source>
</evidence>
<dbReference type="Proteomes" id="UP001589683">
    <property type="component" value="Unassembled WGS sequence"/>
</dbReference>
<keyword evidence="2" id="KW-1185">Reference proteome</keyword>
<name>A0ABV5JDT2_9RHOB</name>
<protein>
    <submittedName>
        <fullName evidence="1">Uncharacterized protein</fullName>
    </submittedName>
</protein>
<evidence type="ECO:0000313" key="1">
    <source>
        <dbReference type="EMBL" id="MFB9231599.1"/>
    </source>
</evidence>
<reference evidence="1 2" key="1">
    <citation type="submission" date="2024-09" db="EMBL/GenBank/DDBJ databases">
        <authorList>
            <person name="Sun Q."/>
            <person name="Mori K."/>
        </authorList>
    </citation>
    <scope>NUCLEOTIDE SEQUENCE [LARGE SCALE GENOMIC DNA]</scope>
    <source>
        <strain evidence="1 2">CECT 8726</strain>
    </source>
</reference>
<comment type="caution">
    <text evidence="1">The sequence shown here is derived from an EMBL/GenBank/DDBJ whole genome shotgun (WGS) entry which is preliminary data.</text>
</comment>
<organism evidence="1 2">
    <name type="scientific">Pseudohalocynthiibacter aestuariivivens</name>
    <dbReference type="NCBI Taxonomy" id="1591409"/>
    <lineage>
        <taxon>Bacteria</taxon>
        <taxon>Pseudomonadati</taxon>
        <taxon>Pseudomonadota</taxon>
        <taxon>Alphaproteobacteria</taxon>
        <taxon>Rhodobacterales</taxon>
        <taxon>Paracoccaceae</taxon>
        <taxon>Pseudohalocynthiibacter</taxon>
    </lineage>
</organism>
<dbReference type="RefSeq" id="WP_213890207.1">
    <property type="nucleotide sequence ID" value="NZ_JAGFNU010000009.1"/>
</dbReference>
<gene>
    <name evidence="1" type="ORF">ACFFUT_07350</name>
</gene>
<dbReference type="EMBL" id="JBHMEA010000024">
    <property type="protein sequence ID" value="MFB9231599.1"/>
    <property type="molecule type" value="Genomic_DNA"/>
</dbReference>
<proteinExistence type="predicted"/>
<sequence length="96" mass="10320">MTIRWLFALALVLLGWITVMALVMVFSDAAPAAVVFFPSEDFLNHVPEGTSILSRTSLTLILQGETTDFGRALYQAGALFVLPAGLTGCLPLPKQP</sequence>